<dbReference type="EMBL" id="NHTK01005560">
    <property type="protein sequence ID" value="PPQ76545.1"/>
    <property type="molecule type" value="Genomic_DNA"/>
</dbReference>
<gene>
    <name evidence="3" type="ORF">CVT24_010962</name>
</gene>
<accession>A0A409WDD9</accession>
<protein>
    <recommendedName>
        <fullName evidence="2">Ecp2 effector protein-like domain-containing protein</fullName>
    </recommendedName>
</protein>
<name>A0A409WDD9_9AGAR</name>
<dbReference type="STRING" id="181874.A0A409WDD9"/>
<reference evidence="3 4" key="1">
    <citation type="journal article" date="2018" name="Evol. Lett.">
        <title>Horizontal gene cluster transfer increased hallucinogenic mushroom diversity.</title>
        <authorList>
            <person name="Reynolds H.T."/>
            <person name="Vijayakumar V."/>
            <person name="Gluck-Thaler E."/>
            <person name="Korotkin H.B."/>
            <person name="Matheny P.B."/>
            <person name="Slot J.C."/>
        </authorList>
    </citation>
    <scope>NUCLEOTIDE SEQUENCE [LARGE SCALE GENOMIC DNA]</scope>
    <source>
        <strain evidence="3 4">2629</strain>
    </source>
</reference>
<dbReference type="AlphaFoldDB" id="A0A409WDD9"/>
<comment type="caution">
    <text evidence="3">The sequence shown here is derived from an EMBL/GenBank/DDBJ whole genome shotgun (WGS) entry which is preliminary data.</text>
</comment>
<organism evidence="3 4">
    <name type="scientific">Panaeolus cyanescens</name>
    <dbReference type="NCBI Taxonomy" id="181874"/>
    <lineage>
        <taxon>Eukaryota</taxon>
        <taxon>Fungi</taxon>
        <taxon>Dikarya</taxon>
        <taxon>Basidiomycota</taxon>
        <taxon>Agaricomycotina</taxon>
        <taxon>Agaricomycetes</taxon>
        <taxon>Agaricomycetidae</taxon>
        <taxon>Agaricales</taxon>
        <taxon>Agaricineae</taxon>
        <taxon>Galeropsidaceae</taxon>
        <taxon>Panaeolus</taxon>
    </lineage>
</organism>
<feature type="domain" description="Ecp2 effector protein-like" evidence="2">
    <location>
        <begin position="122"/>
        <end position="217"/>
    </location>
</feature>
<keyword evidence="4" id="KW-1185">Reference proteome</keyword>
<evidence type="ECO:0000259" key="2">
    <source>
        <dbReference type="Pfam" id="PF14856"/>
    </source>
</evidence>
<dbReference type="OrthoDB" id="73875at2759"/>
<proteinExistence type="predicted"/>
<evidence type="ECO:0000313" key="3">
    <source>
        <dbReference type="EMBL" id="PPQ76545.1"/>
    </source>
</evidence>
<dbReference type="InterPro" id="IPR029226">
    <property type="entry name" value="Ecp2-like"/>
</dbReference>
<feature type="region of interest" description="Disordered" evidence="1">
    <location>
        <begin position="1"/>
        <end position="38"/>
    </location>
</feature>
<evidence type="ECO:0000313" key="4">
    <source>
        <dbReference type="Proteomes" id="UP000284842"/>
    </source>
</evidence>
<evidence type="ECO:0000256" key="1">
    <source>
        <dbReference type="SAM" id="MobiDB-lite"/>
    </source>
</evidence>
<dbReference type="Pfam" id="PF14856">
    <property type="entry name" value="Hce2"/>
    <property type="match status" value="1"/>
</dbReference>
<sequence>MSLLPHPSIKRTSPHPRQMWSPPLSLPVTDKQRDDSQALHRERFSADISSLIGPYTGREITQQLIAIIPFLLNFKSTMLNLPSIGVALLSLVATSIAAPSPAPVSEPSTSLELESRASINNCADSTFVNQSSGGSPLVSDCLQIAANIAGGGTWTAPLLFPTQLVQYGTCAFGTQSGFHLGVSNYKVGNADIIDIINDSVNRFQWYGRVGAKGRMPCQVDPIQLNIMVDWGIYHT</sequence>
<dbReference type="InParanoid" id="A0A409WDD9"/>
<dbReference type="Proteomes" id="UP000284842">
    <property type="component" value="Unassembled WGS sequence"/>
</dbReference>